<dbReference type="HOGENOM" id="CLU_107144_0_1_9"/>
<dbReference type="PANTHER" id="PTHR33221">
    <property type="entry name" value="WINGED HELIX-TURN-HELIX TRANSCRIPTIONAL REGULATOR, RRF2 FAMILY"/>
    <property type="match status" value="1"/>
</dbReference>
<keyword evidence="2" id="KW-0614">Plasmid</keyword>
<name>I0GVN2_SELRL</name>
<proteinExistence type="predicted"/>
<geneLocation type="plasmid" evidence="2 3">
    <name>pSRC1</name>
</geneLocation>
<dbReference type="AlphaFoldDB" id="I0GVN2"/>
<dbReference type="OrthoDB" id="9808360at2"/>
<dbReference type="EMBL" id="AP012299">
    <property type="protein sequence ID" value="BAL84819.1"/>
    <property type="molecule type" value="Genomic_DNA"/>
</dbReference>
<dbReference type="InterPro" id="IPR036390">
    <property type="entry name" value="WH_DNA-bd_sf"/>
</dbReference>
<sequence length="131" mass="14845">MISTRGRYALRVMLDLAENENGKYIPLKDIAARQELSKKYLEIIVKDLVKGGMVIGASGKGGGYKLCRHPEEYTLGEIIELMEGTLATVACLADQEHECPRKTFCKTLPLWTEYHHLVHDFFYGKKLSDLL</sequence>
<dbReference type="InterPro" id="IPR036388">
    <property type="entry name" value="WH-like_DNA-bd_sf"/>
</dbReference>
<dbReference type="NCBIfam" id="TIGR00738">
    <property type="entry name" value="rrf2_super"/>
    <property type="match status" value="1"/>
</dbReference>
<dbReference type="SUPFAM" id="SSF46785">
    <property type="entry name" value="Winged helix' DNA-binding domain"/>
    <property type="match status" value="1"/>
</dbReference>
<evidence type="ECO:0000313" key="2">
    <source>
        <dbReference type="EMBL" id="BAL84819.1"/>
    </source>
</evidence>
<protein>
    <submittedName>
        <fullName evidence="2">Putative Rrf2 family transcriptional regulator</fullName>
    </submittedName>
</protein>
<dbReference type="Proteomes" id="UP000007887">
    <property type="component" value="Plasmid pSRC1"/>
</dbReference>
<dbReference type="PANTHER" id="PTHR33221:SF5">
    <property type="entry name" value="HTH-TYPE TRANSCRIPTIONAL REGULATOR ISCR"/>
    <property type="match status" value="1"/>
</dbReference>
<dbReference type="KEGG" id="sri:SELR_pSRC100120"/>
<dbReference type="GO" id="GO:0005829">
    <property type="term" value="C:cytosol"/>
    <property type="evidence" value="ECO:0007669"/>
    <property type="project" value="TreeGrafter"/>
</dbReference>
<dbReference type="GO" id="GO:0003700">
    <property type="term" value="F:DNA-binding transcription factor activity"/>
    <property type="evidence" value="ECO:0007669"/>
    <property type="project" value="TreeGrafter"/>
</dbReference>
<reference evidence="2 3" key="1">
    <citation type="submission" date="2011-10" db="EMBL/GenBank/DDBJ databases">
        <title>Whole genome sequence of Selenomonas ruminantium subsp. lactilytica TAM6421.</title>
        <authorList>
            <person name="Oguchi A."/>
            <person name="Ankai A."/>
            <person name="Kaneko J."/>
            <person name="Yamada-Narita S."/>
            <person name="Fukui S."/>
            <person name="Takahashi M."/>
            <person name="Onodera T."/>
            <person name="Kojima S."/>
            <person name="Fushimi T."/>
            <person name="Abe N."/>
            <person name="Kamio Y."/>
            <person name="Yamazaki S."/>
            <person name="Fujita N."/>
        </authorList>
    </citation>
    <scope>NUCLEOTIDE SEQUENCE [LARGE SCALE GENOMIC DNA]</scope>
    <source>
        <strain evidence="3">NBRC 103574 / TAM6421</strain>
        <plasmid evidence="2 3">pSRC1</plasmid>
    </source>
</reference>
<keyword evidence="1" id="KW-0238">DNA-binding</keyword>
<accession>I0GVN2</accession>
<dbReference type="InterPro" id="IPR000944">
    <property type="entry name" value="Tscrpt_reg_Rrf2"/>
</dbReference>
<evidence type="ECO:0000313" key="3">
    <source>
        <dbReference type="Proteomes" id="UP000007887"/>
    </source>
</evidence>
<dbReference type="Pfam" id="PF02082">
    <property type="entry name" value="Rrf2"/>
    <property type="match status" value="1"/>
</dbReference>
<dbReference type="RefSeq" id="WP_014431030.1">
    <property type="nucleotide sequence ID" value="NC_017078.1"/>
</dbReference>
<dbReference type="Gene3D" id="1.10.10.10">
    <property type="entry name" value="Winged helix-like DNA-binding domain superfamily/Winged helix DNA-binding domain"/>
    <property type="match status" value="1"/>
</dbReference>
<dbReference type="PROSITE" id="PS51197">
    <property type="entry name" value="HTH_RRF2_2"/>
    <property type="match status" value="1"/>
</dbReference>
<dbReference type="GO" id="GO:0003677">
    <property type="term" value="F:DNA binding"/>
    <property type="evidence" value="ECO:0007669"/>
    <property type="project" value="UniProtKB-KW"/>
</dbReference>
<organism evidence="2 3">
    <name type="scientific">Selenomonas ruminantium subsp. lactilytica (strain NBRC 103574 / TAM6421)</name>
    <dbReference type="NCBI Taxonomy" id="927704"/>
    <lineage>
        <taxon>Bacteria</taxon>
        <taxon>Bacillati</taxon>
        <taxon>Bacillota</taxon>
        <taxon>Negativicutes</taxon>
        <taxon>Selenomonadales</taxon>
        <taxon>Selenomonadaceae</taxon>
        <taxon>Selenomonas</taxon>
    </lineage>
</organism>
<evidence type="ECO:0000256" key="1">
    <source>
        <dbReference type="ARBA" id="ARBA00023125"/>
    </source>
</evidence>
<dbReference type="PATRIC" id="fig|927704.6.peg.2930"/>
<gene>
    <name evidence="2" type="ordered locus">SELR_pSRC100120</name>
</gene>